<dbReference type="InterPro" id="IPR002331">
    <property type="entry name" value="Lipase_panc"/>
</dbReference>
<dbReference type="GO" id="GO:0016042">
    <property type="term" value="P:lipid catabolic process"/>
    <property type="evidence" value="ECO:0007669"/>
    <property type="project" value="TreeGrafter"/>
</dbReference>
<sequence length="346" mass="37919">MNTVFCLLVLCVVESRGFLWGSNEVCYDGYGCFNNKSPFDNTGDVPVAPADIALGLQLNNRANPDLTNSDYLTPTDLNKIRLGGFNDSLRLVLIIHGFHGSATNGWVGEMATELIEAADVNVICVDWHDGAKTSSYKQATANTRLVGKMISVLLKNINAERGIPFGRMHIIGHSLGAHIAGYAGSDTPGLGRITGLDPAGPRFENYDTIVRLDPEDAYFVDVIHSDDDRLHELGFGLGLAIGNIDFYPNGGENQPGCSKNLLDYISNLLDFGELKDQVACSHMRAIHLFISSIRRCTYTGYRCTGYLDYLAGLCADGKTFQMGYWLEPLYYSGSYYLQTSGTEPFC</sequence>
<organism evidence="8 9">
    <name type="scientific">Patella caerulea</name>
    <name type="common">Rayed Mediterranean limpet</name>
    <dbReference type="NCBI Taxonomy" id="87958"/>
    <lineage>
        <taxon>Eukaryota</taxon>
        <taxon>Metazoa</taxon>
        <taxon>Spiralia</taxon>
        <taxon>Lophotrochozoa</taxon>
        <taxon>Mollusca</taxon>
        <taxon>Gastropoda</taxon>
        <taxon>Patellogastropoda</taxon>
        <taxon>Patelloidea</taxon>
        <taxon>Patellidae</taxon>
        <taxon>Patella</taxon>
    </lineage>
</organism>
<name>A0AAN8PV41_PATCE</name>
<dbReference type="PANTHER" id="PTHR11610">
    <property type="entry name" value="LIPASE"/>
    <property type="match status" value="1"/>
</dbReference>
<reference evidence="8 9" key="1">
    <citation type="submission" date="2024-01" db="EMBL/GenBank/DDBJ databases">
        <title>The genome of the rayed Mediterranean limpet Patella caerulea (Linnaeus, 1758).</title>
        <authorList>
            <person name="Anh-Thu Weber A."/>
            <person name="Halstead-Nussloch G."/>
        </authorList>
    </citation>
    <scope>NUCLEOTIDE SEQUENCE [LARGE SCALE GENOMIC DNA]</scope>
    <source>
        <strain evidence="8">AATW-2023a</strain>
        <tissue evidence="8">Whole specimen</tissue>
    </source>
</reference>
<evidence type="ECO:0000313" key="9">
    <source>
        <dbReference type="Proteomes" id="UP001347796"/>
    </source>
</evidence>
<evidence type="ECO:0000256" key="6">
    <source>
        <dbReference type="SAM" id="SignalP"/>
    </source>
</evidence>
<dbReference type="InterPro" id="IPR029058">
    <property type="entry name" value="AB_hydrolase_fold"/>
</dbReference>
<dbReference type="InterPro" id="IPR000734">
    <property type="entry name" value="TAG_lipase"/>
</dbReference>
<comment type="similarity">
    <text evidence="2 5">Belongs to the AB hydrolase superfamily. Lipase family.</text>
</comment>
<dbReference type="EMBL" id="JAZGQO010000008">
    <property type="protein sequence ID" value="KAK6179696.1"/>
    <property type="molecule type" value="Genomic_DNA"/>
</dbReference>
<dbReference type="InterPro" id="IPR033906">
    <property type="entry name" value="Lipase_N"/>
</dbReference>
<comment type="subcellular location">
    <subcellularLocation>
        <location evidence="1">Secreted</location>
    </subcellularLocation>
</comment>
<dbReference type="InterPro" id="IPR013818">
    <property type="entry name" value="Lipase"/>
</dbReference>
<dbReference type="PRINTS" id="PR00821">
    <property type="entry name" value="TAGLIPASE"/>
</dbReference>
<gene>
    <name evidence="8" type="ORF">SNE40_012001</name>
</gene>
<evidence type="ECO:0000313" key="8">
    <source>
        <dbReference type="EMBL" id="KAK6179696.1"/>
    </source>
</evidence>
<feature type="domain" description="Lipase" evidence="7">
    <location>
        <begin position="24"/>
        <end position="345"/>
    </location>
</feature>
<dbReference type="Gene3D" id="3.40.50.1820">
    <property type="entry name" value="alpha/beta hydrolase"/>
    <property type="match status" value="1"/>
</dbReference>
<feature type="signal peptide" evidence="6">
    <location>
        <begin position="1"/>
        <end position="17"/>
    </location>
</feature>
<evidence type="ECO:0000259" key="7">
    <source>
        <dbReference type="Pfam" id="PF00151"/>
    </source>
</evidence>
<keyword evidence="6" id="KW-0732">Signal</keyword>
<dbReference type="GO" id="GO:0004806">
    <property type="term" value="F:triacylglycerol lipase activity"/>
    <property type="evidence" value="ECO:0007669"/>
    <property type="project" value="InterPro"/>
</dbReference>
<keyword evidence="9" id="KW-1185">Reference proteome</keyword>
<dbReference type="Pfam" id="PF00151">
    <property type="entry name" value="Lipase"/>
    <property type="match status" value="1"/>
</dbReference>
<dbReference type="GO" id="GO:0005615">
    <property type="term" value="C:extracellular space"/>
    <property type="evidence" value="ECO:0007669"/>
    <property type="project" value="TreeGrafter"/>
</dbReference>
<feature type="chain" id="PRO_5043004211" description="Lipase domain-containing protein" evidence="6">
    <location>
        <begin position="18"/>
        <end position="346"/>
    </location>
</feature>
<evidence type="ECO:0000256" key="4">
    <source>
        <dbReference type="ARBA" id="ARBA00023157"/>
    </source>
</evidence>
<dbReference type="PRINTS" id="PR00823">
    <property type="entry name" value="PANCLIPASE"/>
</dbReference>
<dbReference type="CDD" id="cd00707">
    <property type="entry name" value="Pancreat_lipase_like"/>
    <property type="match status" value="1"/>
</dbReference>
<comment type="caution">
    <text evidence="8">The sequence shown here is derived from an EMBL/GenBank/DDBJ whole genome shotgun (WGS) entry which is preliminary data.</text>
</comment>
<dbReference type="AlphaFoldDB" id="A0AAN8PV41"/>
<evidence type="ECO:0000256" key="5">
    <source>
        <dbReference type="RuleBase" id="RU004262"/>
    </source>
</evidence>
<evidence type="ECO:0000256" key="3">
    <source>
        <dbReference type="ARBA" id="ARBA00022525"/>
    </source>
</evidence>
<dbReference type="SUPFAM" id="SSF53474">
    <property type="entry name" value="alpha/beta-Hydrolases"/>
    <property type="match status" value="1"/>
</dbReference>
<keyword evidence="4" id="KW-1015">Disulfide bond</keyword>
<dbReference type="PANTHER" id="PTHR11610:SF173">
    <property type="entry name" value="LIPASE DOMAIN-CONTAINING PROTEIN-RELATED"/>
    <property type="match status" value="1"/>
</dbReference>
<evidence type="ECO:0000256" key="2">
    <source>
        <dbReference type="ARBA" id="ARBA00010701"/>
    </source>
</evidence>
<keyword evidence="3" id="KW-0964">Secreted</keyword>
<evidence type="ECO:0000256" key="1">
    <source>
        <dbReference type="ARBA" id="ARBA00004613"/>
    </source>
</evidence>
<dbReference type="Proteomes" id="UP001347796">
    <property type="component" value="Unassembled WGS sequence"/>
</dbReference>
<accession>A0AAN8PV41</accession>
<proteinExistence type="inferred from homology"/>
<protein>
    <recommendedName>
        <fullName evidence="7">Lipase domain-containing protein</fullName>
    </recommendedName>
</protein>